<comment type="caution">
    <text evidence="3">The sequence shown here is derived from an EMBL/GenBank/DDBJ whole genome shotgun (WGS) entry which is preliminary data.</text>
</comment>
<comment type="subunit">
    <text evidence="1">Homodimers and heterodimers.</text>
</comment>
<dbReference type="AlphaFoldDB" id="A0A834X4X2"/>
<dbReference type="SMART" id="SM00666">
    <property type="entry name" value="PB1"/>
    <property type="match status" value="1"/>
</dbReference>
<dbReference type="Gene3D" id="3.10.20.90">
    <property type="entry name" value="Phosphatidylinositol 3-kinase Catalytic Subunit, Chain A, domain 1"/>
    <property type="match status" value="1"/>
</dbReference>
<dbReference type="Pfam" id="PF00564">
    <property type="entry name" value="PB1"/>
    <property type="match status" value="1"/>
</dbReference>
<dbReference type="OrthoDB" id="661148at2759"/>
<dbReference type="InterPro" id="IPR000270">
    <property type="entry name" value="PB1_dom"/>
</dbReference>
<dbReference type="SUPFAM" id="SSF54277">
    <property type="entry name" value="CAD &amp; PB1 domains"/>
    <property type="match status" value="1"/>
</dbReference>
<sequence length="528" mass="59129">MASTLVVKVKCEDILRRFNVRVKEKNELDIDIVGLRFKIISLFLFLADSNFILRYVDEDGDLVTLVDDDDLRDIMRQKLKFLRIDVVEITNESDDLYNIAPTFPPLKNPFTSANIAFAFEAFKSLAKPLCVFASNATLDLVSKLVSSIELDLFEDDSDPSQFTEVNTASSVVANGGDDGKEVEIMDSTVVKDENENDICLISNAKKDSSQSVMSHDDDDDYSGGCGIHKLDGHGPWPWRWIRSQSRESQEDGFCKCGICFDNLRDGSYNGAADYIRMDDPVLDGIDERPPPRTGSCGTTFPAAKSTGNYMIPMLDSEFTFDVNVVDGTKMAPSTKFTKIWRMRNTGIIAWPQGTQMVWIGGDKISDFNSVTLKIPPNGVSVHKEFDVAIEFRAPKSRGNYLSYWRMACPSGSEFGQNVRVFIQVDDVPQVLTLKKWPTAKDTNVEPVVDDDASLQSYNSYNADFSEDMKDVSSSSLVEKIERLEVAVRKELKEMGYEKKILEESLEDLFGGSMWEAIINGRVKISDGN</sequence>
<dbReference type="EMBL" id="JAAIUW010000003">
    <property type="protein sequence ID" value="KAF7838278.1"/>
    <property type="molecule type" value="Genomic_DNA"/>
</dbReference>
<feature type="domain" description="PB1" evidence="2">
    <location>
        <begin position="4"/>
        <end position="87"/>
    </location>
</feature>
<dbReference type="InterPro" id="IPR053793">
    <property type="entry name" value="PB1-like"/>
</dbReference>
<reference evidence="3" key="1">
    <citation type="submission" date="2020-09" db="EMBL/GenBank/DDBJ databases">
        <title>Genome-Enabled Discovery of Anthraquinone Biosynthesis in Senna tora.</title>
        <authorList>
            <person name="Kang S.-H."/>
            <person name="Pandey R.P."/>
            <person name="Lee C.-M."/>
            <person name="Sim J.-S."/>
            <person name="Jeong J.-T."/>
            <person name="Choi B.-S."/>
            <person name="Jung M."/>
            <person name="Ginzburg D."/>
            <person name="Zhao K."/>
            <person name="Won S.Y."/>
            <person name="Oh T.-J."/>
            <person name="Yu Y."/>
            <person name="Kim N.-H."/>
            <person name="Lee O.R."/>
            <person name="Lee T.-H."/>
            <person name="Bashyal P."/>
            <person name="Kim T.-S."/>
            <person name="Lee W.-H."/>
            <person name="Kawkins C."/>
            <person name="Kim C.-K."/>
            <person name="Kim J.S."/>
            <person name="Ahn B.O."/>
            <person name="Rhee S.Y."/>
            <person name="Sohng J.K."/>
        </authorList>
    </citation>
    <scope>NUCLEOTIDE SEQUENCE</scope>
    <source>
        <tissue evidence="3">Leaf</tissue>
    </source>
</reference>
<dbReference type="Pfam" id="PF16158">
    <property type="entry name" value="N_BRCA1_IG"/>
    <property type="match status" value="1"/>
</dbReference>
<accession>A0A834X4X2</accession>
<evidence type="ECO:0000313" key="3">
    <source>
        <dbReference type="EMBL" id="KAF7838278.1"/>
    </source>
</evidence>
<evidence type="ECO:0000256" key="1">
    <source>
        <dbReference type="ARBA" id="ARBA00011726"/>
    </source>
</evidence>
<dbReference type="CDD" id="cd14947">
    <property type="entry name" value="NBR1_like"/>
    <property type="match status" value="1"/>
</dbReference>
<gene>
    <name evidence="3" type="ORF">G2W53_006760</name>
</gene>
<evidence type="ECO:0000313" key="4">
    <source>
        <dbReference type="Proteomes" id="UP000634136"/>
    </source>
</evidence>
<protein>
    <submittedName>
        <fullName evidence="3">Protein NBR1-like protein isoform X2</fullName>
    </submittedName>
</protein>
<organism evidence="3 4">
    <name type="scientific">Senna tora</name>
    <dbReference type="NCBI Taxonomy" id="362788"/>
    <lineage>
        <taxon>Eukaryota</taxon>
        <taxon>Viridiplantae</taxon>
        <taxon>Streptophyta</taxon>
        <taxon>Embryophyta</taxon>
        <taxon>Tracheophyta</taxon>
        <taxon>Spermatophyta</taxon>
        <taxon>Magnoliopsida</taxon>
        <taxon>eudicotyledons</taxon>
        <taxon>Gunneridae</taxon>
        <taxon>Pentapetalae</taxon>
        <taxon>rosids</taxon>
        <taxon>fabids</taxon>
        <taxon>Fabales</taxon>
        <taxon>Fabaceae</taxon>
        <taxon>Caesalpinioideae</taxon>
        <taxon>Cassia clade</taxon>
        <taxon>Senna</taxon>
    </lineage>
</organism>
<dbReference type="PANTHER" id="PTHR20930">
    <property type="entry name" value="OVARIAN CARCINOMA ANTIGEN CA125-RELATED"/>
    <property type="match status" value="1"/>
</dbReference>
<name>A0A834X4X2_9FABA</name>
<proteinExistence type="predicted"/>
<dbReference type="PANTHER" id="PTHR20930:SF0">
    <property type="entry name" value="PROTEIN ILRUN"/>
    <property type="match status" value="1"/>
</dbReference>
<evidence type="ECO:0000259" key="2">
    <source>
        <dbReference type="PROSITE" id="PS51745"/>
    </source>
</evidence>
<dbReference type="Proteomes" id="UP000634136">
    <property type="component" value="Unassembled WGS sequence"/>
</dbReference>
<dbReference type="InterPro" id="IPR013783">
    <property type="entry name" value="Ig-like_fold"/>
</dbReference>
<dbReference type="PROSITE" id="PS51745">
    <property type="entry name" value="PB1"/>
    <property type="match status" value="1"/>
</dbReference>
<dbReference type="Gene3D" id="2.60.40.10">
    <property type="entry name" value="Immunoglobulins"/>
    <property type="match status" value="1"/>
</dbReference>
<dbReference type="InterPro" id="IPR032350">
    <property type="entry name" value="Nbr1_FW"/>
</dbReference>
<keyword evidence="4" id="KW-1185">Reference proteome</keyword>